<proteinExistence type="inferred from homology"/>
<dbReference type="EMBL" id="BAABCV010000003">
    <property type="protein sequence ID" value="GAA4089458.1"/>
    <property type="molecule type" value="Genomic_DNA"/>
</dbReference>
<feature type="region of interest" description="Disordered" evidence="2">
    <location>
        <begin position="26"/>
        <end position="48"/>
    </location>
</feature>
<accession>A0ABP7WID0</accession>
<evidence type="ECO:0000256" key="2">
    <source>
        <dbReference type="SAM" id="MobiDB-lite"/>
    </source>
</evidence>
<dbReference type="SUPFAM" id="SSF49899">
    <property type="entry name" value="Concanavalin A-like lectins/glucanases"/>
    <property type="match status" value="1"/>
</dbReference>
<feature type="signal peptide" evidence="3">
    <location>
        <begin position="1"/>
        <end position="22"/>
    </location>
</feature>
<dbReference type="CDD" id="cd08023">
    <property type="entry name" value="GH16_laminarinase_like"/>
    <property type="match status" value="1"/>
</dbReference>
<dbReference type="Pfam" id="PF00722">
    <property type="entry name" value="Glyco_hydro_16"/>
    <property type="match status" value="1"/>
</dbReference>
<dbReference type="PANTHER" id="PTHR10963:SF24">
    <property type="entry name" value="GLYCOSIDASE C21B10.07-RELATED"/>
    <property type="match status" value="1"/>
</dbReference>
<organism evidence="5 6">
    <name type="scientific">Mucilaginibacter panaciglaebae</name>
    <dbReference type="NCBI Taxonomy" id="502331"/>
    <lineage>
        <taxon>Bacteria</taxon>
        <taxon>Pseudomonadati</taxon>
        <taxon>Bacteroidota</taxon>
        <taxon>Sphingobacteriia</taxon>
        <taxon>Sphingobacteriales</taxon>
        <taxon>Sphingobacteriaceae</taxon>
        <taxon>Mucilaginibacter</taxon>
    </lineage>
</organism>
<evidence type="ECO:0000256" key="1">
    <source>
        <dbReference type="ARBA" id="ARBA00006865"/>
    </source>
</evidence>
<sequence length="305" mass="32784">MKTSMFTILISGCLLVSFSSCQKNKVAPPPKTTTGGSQSGGTSSTPTNPVTTTTICDYDFSDTTLTNHGWTIAFNDEFNGDLSNWVAFTGGVTNEVMCNEPANAKTVNGELQISALKQDVTGPVTVGSTAQKAFNYTSASITSNQTFSASTATPKVMIVARAKVASGYGLTSVFNSFGENWPTNGQINFFQVGGNDTREYSTNYFYGTQSSQNTVTGGMQYNPVSSDLASCYHVFMTEWSQTSLKYYVDGKLVETKTGDVSKLFNKQQALGLSLPIGGLFYDNFVPANIQVGTLYVSYVKVFTSK</sequence>
<gene>
    <name evidence="5" type="ORF">GCM10022392_08480</name>
</gene>
<comment type="similarity">
    <text evidence="1">Belongs to the glycosyl hydrolase 16 family.</text>
</comment>
<feature type="compositionally biased region" description="Low complexity" evidence="2">
    <location>
        <begin position="32"/>
        <end position="48"/>
    </location>
</feature>
<dbReference type="PROSITE" id="PS51257">
    <property type="entry name" value="PROKAR_LIPOPROTEIN"/>
    <property type="match status" value="1"/>
</dbReference>
<protein>
    <recommendedName>
        <fullName evidence="4">GH16 domain-containing protein</fullName>
    </recommendedName>
</protein>
<dbReference type="PROSITE" id="PS51762">
    <property type="entry name" value="GH16_2"/>
    <property type="match status" value="1"/>
</dbReference>
<keyword evidence="3" id="KW-0732">Signal</keyword>
<evidence type="ECO:0000259" key="4">
    <source>
        <dbReference type="PROSITE" id="PS51762"/>
    </source>
</evidence>
<keyword evidence="6" id="KW-1185">Reference proteome</keyword>
<feature type="domain" description="GH16" evidence="4">
    <location>
        <begin position="58"/>
        <end position="305"/>
    </location>
</feature>
<name>A0ABP7WID0_9SPHI</name>
<dbReference type="InterPro" id="IPR050546">
    <property type="entry name" value="Glycosyl_Hydrlase_16"/>
</dbReference>
<dbReference type="PANTHER" id="PTHR10963">
    <property type="entry name" value="GLYCOSYL HYDROLASE-RELATED"/>
    <property type="match status" value="1"/>
</dbReference>
<dbReference type="Proteomes" id="UP001500841">
    <property type="component" value="Unassembled WGS sequence"/>
</dbReference>
<evidence type="ECO:0000313" key="5">
    <source>
        <dbReference type="EMBL" id="GAA4089458.1"/>
    </source>
</evidence>
<evidence type="ECO:0000256" key="3">
    <source>
        <dbReference type="SAM" id="SignalP"/>
    </source>
</evidence>
<feature type="chain" id="PRO_5045594010" description="GH16 domain-containing protein" evidence="3">
    <location>
        <begin position="23"/>
        <end position="305"/>
    </location>
</feature>
<dbReference type="Gene3D" id="2.60.120.200">
    <property type="match status" value="1"/>
</dbReference>
<reference evidence="6" key="1">
    <citation type="journal article" date="2019" name="Int. J. Syst. Evol. Microbiol.">
        <title>The Global Catalogue of Microorganisms (GCM) 10K type strain sequencing project: providing services to taxonomists for standard genome sequencing and annotation.</title>
        <authorList>
            <consortium name="The Broad Institute Genomics Platform"/>
            <consortium name="The Broad Institute Genome Sequencing Center for Infectious Disease"/>
            <person name="Wu L."/>
            <person name="Ma J."/>
        </authorList>
    </citation>
    <scope>NUCLEOTIDE SEQUENCE [LARGE SCALE GENOMIC DNA]</scope>
    <source>
        <strain evidence="6">JCM 17085</strain>
    </source>
</reference>
<dbReference type="InterPro" id="IPR013320">
    <property type="entry name" value="ConA-like_dom_sf"/>
</dbReference>
<dbReference type="RefSeq" id="WP_345101212.1">
    <property type="nucleotide sequence ID" value="NZ_BAABCV010000003.1"/>
</dbReference>
<dbReference type="InterPro" id="IPR000757">
    <property type="entry name" value="Beta-glucanase-like"/>
</dbReference>
<comment type="caution">
    <text evidence="5">The sequence shown here is derived from an EMBL/GenBank/DDBJ whole genome shotgun (WGS) entry which is preliminary data.</text>
</comment>
<evidence type="ECO:0000313" key="6">
    <source>
        <dbReference type="Proteomes" id="UP001500841"/>
    </source>
</evidence>